<proteinExistence type="predicted"/>
<sequence>MADPGLPPKPRSLNLLEKLIQEEDAKVVGGDVGSKKSEQDKLDRFFNSISNPHAGDKQDLKKHSTEGLDSDSDKKSKKMKDKHQGQKQKSGSSKKKNGSKGKSKANSTNDDRPRNHTDLLQNRKSKSERIQKSRSRSQSSSRSGSMSRSESRSRSSSSSSTYHQHKSRRRSGSDSSDLWVDAQKRDSESRDKHDRESSVSRKKKNESDSDSFFGDQERQSNSESSRSNDGGKKSGDDSSRSHSSSSYSSGNSGDRRRRKSTDSDSDQDRSRRKHRSRSSSSEREKRHKFSKELNIKLKEYKKQKGSSKDRSSKQTKDAKDGQIHQSKRLLTRSKMRKLNSFELNPDIFLVERLQQKYAELDELTSSPFIDQKTLMTRHQFHQMQLLRDQYVYVSHGQAPKGVLVPRSLPEEVRKQSYPRPKSAKETAKETEWYDTPYEDDLAYGTLRSLIVAEKARKANRIRTDILVRRPPSGKKSSKKKKKSLQSADTSVSEKTDKVSTPTSSTLTSSRGKSPPGIDHHIKYSDNEILKKWLKEKDKQYRKQKAKERAKKREEHEKAVLEANEVFKRMMESEQIVKEWMTEKKKEAILHRKEKKQKKQEDKDLKKVNISLPGKGLATRPQSAPPRHRSKQQGLSKSNMNEADLKGEETQEHVREQIHEERLIEEEGKQSKTAKDGHLPPQTKFMYKRPVAGNIKFKMPQKERSKGETERKKGDKKETSNEDKSDEARMSYDQWLLRKRKEDTEKKVEAERKKELTKSDSELEQIIPEMARRRIENIKNKKKRVDTGIKKIDDELNASFGGADFDSEASQGEITKQSYQLSSGSKSDRPSAAAKQFKGSSANHGRPKTAPSEKARVPVPKHSKDSPRMVIVTKNADEIISEENKSNPFKLPFPPEEGTPRHVASMQRKLFADHISKRLSEEERPEPQGCDATDQKVVSAICAKDSSVESVNKEQLNVKKSESEQNDKSEVVTNVSKLEKDTVVGISYNTKVKYGGSETEKNDIIRTQKTKKSESKMELKDLPASEKSEDTNMKEKDHKIFEENKKYEEKIEPHKISSEQSEPVKEQASIKGKANFNSEESKLQEHDTEISEEIDEDLFEDSEEQKISKDYRPTAADKPSLNLNGDSNDKVSMAKDENLPESPKLAASEDFEKSDNNVSSLLASSSVKHVSFNEKTEVIEAFDDYSSTDTQTPEPPDLDPEIEGLNAQPDVDFDFGDKESYEHVSFNIGGFDLKPAIIPSGDANENRPDDLYSAEQDTKNTFITNPEPI</sequence>
<evidence type="ECO:0000256" key="1">
    <source>
        <dbReference type="SAM" id="MobiDB-lite"/>
    </source>
</evidence>
<feature type="compositionally biased region" description="Low complexity" evidence="1">
    <location>
        <begin position="499"/>
        <end position="509"/>
    </location>
</feature>
<feature type="compositionally biased region" description="Basic and acidic residues" evidence="1">
    <location>
        <begin position="769"/>
        <end position="793"/>
    </location>
</feature>
<feature type="region of interest" description="Disordered" evidence="1">
    <location>
        <begin position="589"/>
        <end position="903"/>
    </location>
</feature>
<feature type="compositionally biased region" description="Basic and acidic residues" evidence="1">
    <location>
        <begin position="850"/>
        <end position="866"/>
    </location>
</feature>
<gene>
    <name evidence="2" type="ORF">ACJMK2_019739</name>
</gene>
<protein>
    <submittedName>
        <fullName evidence="2">Uncharacterized protein</fullName>
    </submittedName>
</protein>
<feature type="compositionally biased region" description="Basic and acidic residues" evidence="1">
    <location>
        <begin position="54"/>
        <end position="74"/>
    </location>
</feature>
<feature type="compositionally biased region" description="Basic and acidic residues" evidence="1">
    <location>
        <begin position="955"/>
        <end position="969"/>
    </location>
</feature>
<feature type="compositionally biased region" description="Basic and acidic residues" evidence="1">
    <location>
        <begin position="699"/>
        <end position="729"/>
    </location>
</feature>
<feature type="compositionally biased region" description="Polar residues" evidence="1">
    <location>
        <begin position="1258"/>
        <end position="1268"/>
    </location>
</feature>
<feature type="compositionally biased region" description="Basic and acidic residues" evidence="1">
    <location>
        <begin position="1078"/>
        <end position="1088"/>
    </location>
</feature>
<feature type="region of interest" description="Disordered" evidence="1">
    <location>
        <begin position="948"/>
        <end position="972"/>
    </location>
</feature>
<feature type="compositionally biased region" description="Basic residues" evidence="1">
    <location>
        <begin position="92"/>
        <end position="103"/>
    </location>
</feature>
<feature type="region of interest" description="Disordered" evidence="1">
    <location>
        <begin position="28"/>
        <end position="331"/>
    </location>
</feature>
<evidence type="ECO:0000313" key="3">
    <source>
        <dbReference type="Proteomes" id="UP001634394"/>
    </source>
</evidence>
<dbReference type="AlphaFoldDB" id="A0ABD3TX80"/>
<feature type="compositionally biased region" description="Basic and acidic residues" evidence="1">
    <location>
        <begin position="229"/>
        <end position="240"/>
    </location>
</feature>
<feature type="region of interest" description="Disordered" evidence="1">
    <location>
        <begin position="993"/>
        <end position="1153"/>
    </location>
</feature>
<reference evidence="2 3" key="1">
    <citation type="submission" date="2024-11" db="EMBL/GenBank/DDBJ databases">
        <title>Chromosome-level genome assembly of the freshwater bivalve Anodonta woodiana.</title>
        <authorList>
            <person name="Chen X."/>
        </authorList>
    </citation>
    <scope>NUCLEOTIDE SEQUENCE [LARGE SCALE GENOMIC DNA]</scope>
    <source>
        <strain evidence="2">MN2024</strain>
        <tissue evidence="2">Gills</tissue>
    </source>
</reference>
<feature type="compositionally biased region" description="Basic and acidic residues" evidence="1">
    <location>
        <begin position="997"/>
        <end position="1064"/>
    </location>
</feature>
<accession>A0ABD3TX80</accession>
<feature type="compositionally biased region" description="Low complexity" evidence="1">
    <location>
        <begin position="136"/>
        <end position="160"/>
    </location>
</feature>
<feature type="compositionally biased region" description="Basic and acidic residues" evidence="1">
    <location>
        <begin position="33"/>
        <end position="44"/>
    </location>
</feature>
<comment type="caution">
    <text evidence="2">The sequence shown here is derived from an EMBL/GenBank/DDBJ whole genome shotgun (WGS) entry which is preliminary data.</text>
</comment>
<feature type="region of interest" description="Disordered" evidence="1">
    <location>
        <begin position="1182"/>
        <end position="1211"/>
    </location>
</feature>
<feature type="compositionally biased region" description="Basic and acidic residues" evidence="1">
    <location>
        <begin position="1126"/>
        <end position="1137"/>
    </location>
</feature>
<feature type="region of interest" description="Disordered" evidence="1">
    <location>
        <begin position="1238"/>
        <end position="1268"/>
    </location>
</feature>
<dbReference type="Proteomes" id="UP001634394">
    <property type="component" value="Unassembled WGS sequence"/>
</dbReference>
<dbReference type="EMBL" id="JBJQND010000017">
    <property type="protein sequence ID" value="KAL3841625.1"/>
    <property type="molecule type" value="Genomic_DNA"/>
</dbReference>
<feature type="compositionally biased region" description="Basic and acidic residues" evidence="1">
    <location>
        <begin position="642"/>
        <end position="677"/>
    </location>
</feature>
<name>A0ABD3TX80_SINWO</name>
<feature type="region of interest" description="Disordered" evidence="1">
    <location>
        <begin position="411"/>
        <end position="430"/>
    </location>
</feature>
<organism evidence="2 3">
    <name type="scientific">Sinanodonta woodiana</name>
    <name type="common">Chinese pond mussel</name>
    <name type="synonym">Anodonta woodiana</name>
    <dbReference type="NCBI Taxonomy" id="1069815"/>
    <lineage>
        <taxon>Eukaryota</taxon>
        <taxon>Metazoa</taxon>
        <taxon>Spiralia</taxon>
        <taxon>Lophotrochozoa</taxon>
        <taxon>Mollusca</taxon>
        <taxon>Bivalvia</taxon>
        <taxon>Autobranchia</taxon>
        <taxon>Heteroconchia</taxon>
        <taxon>Palaeoheterodonta</taxon>
        <taxon>Unionida</taxon>
        <taxon>Unionoidea</taxon>
        <taxon>Unionidae</taxon>
        <taxon>Unioninae</taxon>
        <taxon>Sinanodonta</taxon>
    </lineage>
</organism>
<feature type="compositionally biased region" description="Basic and acidic residues" evidence="1">
    <location>
        <begin position="280"/>
        <end position="322"/>
    </location>
</feature>
<keyword evidence="3" id="KW-1185">Reference proteome</keyword>
<feature type="compositionally biased region" description="Basic residues" evidence="1">
    <location>
        <begin position="471"/>
        <end position="483"/>
    </location>
</feature>
<feature type="region of interest" description="Disordered" evidence="1">
    <location>
        <begin position="462"/>
        <end position="521"/>
    </location>
</feature>
<feature type="compositionally biased region" description="Polar residues" evidence="1">
    <location>
        <begin position="807"/>
        <end position="824"/>
    </location>
</feature>
<evidence type="ECO:0000313" key="2">
    <source>
        <dbReference type="EMBL" id="KAL3841625.1"/>
    </source>
</evidence>
<feature type="compositionally biased region" description="Basic and acidic residues" evidence="1">
    <location>
        <begin position="739"/>
        <end position="760"/>
    </location>
</feature>
<feature type="compositionally biased region" description="Polar residues" evidence="1">
    <location>
        <begin position="631"/>
        <end position="640"/>
    </location>
</feature>
<feature type="compositionally biased region" description="Basic and acidic residues" evidence="1">
    <location>
        <begin position="182"/>
        <end position="199"/>
    </location>
</feature>
<feature type="compositionally biased region" description="Basic and acidic residues" evidence="1">
    <location>
        <begin position="260"/>
        <end position="269"/>
    </location>
</feature>
<feature type="compositionally biased region" description="Low complexity" evidence="1">
    <location>
        <begin position="241"/>
        <end position="252"/>
    </location>
</feature>
<feature type="compositionally biased region" description="Acidic residues" evidence="1">
    <location>
        <begin position="1089"/>
        <end position="1102"/>
    </location>
</feature>